<sequence length="112" mass="12816">GQPGSNNPVPNLTAMTSWFNQVTYWAVLTVLSEPTSAARALVVKQLIHIAFHCFARRNYYGAFELAIALDNSAVRRLHQTWQLIPPLMKDIVARMLQVLQSRKNFRTYRESV</sequence>
<dbReference type="Proteomes" id="UP000242474">
    <property type="component" value="Unassembled WGS sequence"/>
</dbReference>
<dbReference type="EMBL" id="KZ303525">
    <property type="protein sequence ID" value="PIA13893.1"/>
    <property type="molecule type" value="Genomic_DNA"/>
</dbReference>
<dbReference type="GO" id="GO:0005085">
    <property type="term" value="F:guanyl-nucleotide exchange factor activity"/>
    <property type="evidence" value="ECO:0007669"/>
    <property type="project" value="UniProtKB-KW"/>
</dbReference>
<keyword evidence="5" id="KW-1185">Reference proteome</keyword>
<dbReference type="OrthoDB" id="28357at2759"/>
<dbReference type="InterPro" id="IPR001895">
    <property type="entry name" value="RASGEF_cat_dom"/>
</dbReference>
<evidence type="ECO:0000313" key="4">
    <source>
        <dbReference type="EMBL" id="PIA13893.1"/>
    </source>
</evidence>
<feature type="non-terminal residue" evidence="4">
    <location>
        <position position="112"/>
    </location>
</feature>
<dbReference type="PANTHER" id="PTHR23113">
    <property type="entry name" value="GUANINE NUCLEOTIDE EXCHANGE FACTOR"/>
    <property type="match status" value="1"/>
</dbReference>
<dbReference type="Pfam" id="PF00617">
    <property type="entry name" value="RasGEF"/>
    <property type="match status" value="1"/>
</dbReference>
<dbReference type="STRING" id="763665.A0A2G5B4B9"/>
<evidence type="ECO:0000259" key="3">
    <source>
        <dbReference type="PROSITE" id="PS50009"/>
    </source>
</evidence>
<proteinExistence type="predicted"/>
<reference evidence="4 5" key="1">
    <citation type="journal article" date="2015" name="Genome Biol. Evol.">
        <title>Phylogenomic analyses indicate that early fungi evolved digesting cell walls of algal ancestors of land plants.</title>
        <authorList>
            <person name="Chang Y."/>
            <person name="Wang S."/>
            <person name="Sekimoto S."/>
            <person name="Aerts A.L."/>
            <person name="Choi C."/>
            <person name="Clum A."/>
            <person name="LaButti K.M."/>
            <person name="Lindquist E.A."/>
            <person name="Yee Ngan C."/>
            <person name="Ohm R.A."/>
            <person name="Salamov A.A."/>
            <person name="Grigoriev I.V."/>
            <person name="Spatafora J.W."/>
            <person name="Berbee M.L."/>
        </authorList>
    </citation>
    <scope>NUCLEOTIDE SEQUENCE [LARGE SCALE GENOMIC DNA]</scope>
    <source>
        <strain evidence="4 5">NRRL 1564</strain>
    </source>
</reference>
<evidence type="ECO:0000256" key="2">
    <source>
        <dbReference type="PROSITE-ProRule" id="PRU00168"/>
    </source>
</evidence>
<accession>A0A2G5B4B9</accession>
<dbReference type="InterPro" id="IPR008937">
    <property type="entry name" value="Ras-like_GEF"/>
</dbReference>
<dbReference type="SUPFAM" id="SSF48366">
    <property type="entry name" value="Ras GEF"/>
    <property type="match status" value="1"/>
</dbReference>
<gene>
    <name evidence="4" type="ORF">COEREDRAFT_23918</name>
</gene>
<protein>
    <submittedName>
        <fullName evidence="4">Ras GEF</fullName>
    </submittedName>
</protein>
<dbReference type="PROSITE" id="PS50009">
    <property type="entry name" value="RASGEF_CAT"/>
    <property type="match status" value="1"/>
</dbReference>
<feature type="non-terminal residue" evidence="4">
    <location>
        <position position="1"/>
    </location>
</feature>
<name>A0A2G5B4B9_COERN</name>
<dbReference type="AlphaFoldDB" id="A0A2G5B4B9"/>
<dbReference type="Gene3D" id="1.10.840.10">
    <property type="entry name" value="Ras guanine-nucleotide exchange factors catalytic domain"/>
    <property type="match status" value="1"/>
</dbReference>
<organism evidence="4 5">
    <name type="scientific">Coemansia reversa (strain ATCC 12441 / NRRL 1564)</name>
    <dbReference type="NCBI Taxonomy" id="763665"/>
    <lineage>
        <taxon>Eukaryota</taxon>
        <taxon>Fungi</taxon>
        <taxon>Fungi incertae sedis</taxon>
        <taxon>Zoopagomycota</taxon>
        <taxon>Kickxellomycotina</taxon>
        <taxon>Kickxellomycetes</taxon>
        <taxon>Kickxellales</taxon>
        <taxon>Kickxellaceae</taxon>
        <taxon>Coemansia</taxon>
    </lineage>
</organism>
<feature type="domain" description="Ras-GEF" evidence="3">
    <location>
        <begin position="1"/>
        <end position="112"/>
    </location>
</feature>
<keyword evidence="1 2" id="KW-0344">Guanine-nucleotide releasing factor</keyword>
<dbReference type="InterPro" id="IPR036964">
    <property type="entry name" value="RASGEF_cat_dom_sf"/>
</dbReference>
<evidence type="ECO:0000313" key="5">
    <source>
        <dbReference type="Proteomes" id="UP000242474"/>
    </source>
</evidence>
<dbReference type="GO" id="GO:0007264">
    <property type="term" value="P:small GTPase-mediated signal transduction"/>
    <property type="evidence" value="ECO:0007669"/>
    <property type="project" value="InterPro"/>
</dbReference>
<dbReference type="InterPro" id="IPR023578">
    <property type="entry name" value="Ras_GEF_dom_sf"/>
</dbReference>
<evidence type="ECO:0000256" key="1">
    <source>
        <dbReference type="ARBA" id="ARBA00022658"/>
    </source>
</evidence>
<dbReference type="PANTHER" id="PTHR23113:SF99">
    <property type="entry name" value="RASGEF DOMAIN-CONTAINING PROTEIN"/>
    <property type="match status" value="1"/>
</dbReference>